<accession>A0A8E2IU64</accession>
<keyword evidence="2" id="KW-0378">Hydrolase</keyword>
<evidence type="ECO:0000313" key="2">
    <source>
        <dbReference type="EMBL" id="ORC09013.1"/>
    </source>
</evidence>
<keyword evidence="5" id="KW-1185">Reference proteome</keyword>
<dbReference type="AlphaFoldDB" id="A0A8E2IU64"/>
<evidence type="ECO:0000313" key="5">
    <source>
        <dbReference type="Proteomes" id="UP000271464"/>
    </source>
</evidence>
<gene>
    <name evidence="3" type="primary">nylB'</name>
    <name evidence="2" type="ORF">B4U45_22860</name>
    <name evidence="3" type="ORF">LAUMK4_01355</name>
</gene>
<evidence type="ECO:0000313" key="4">
    <source>
        <dbReference type="Proteomes" id="UP000192335"/>
    </source>
</evidence>
<dbReference type="InterPro" id="IPR001466">
    <property type="entry name" value="Beta-lactam-related"/>
</dbReference>
<evidence type="ECO:0000313" key="3">
    <source>
        <dbReference type="EMBL" id="VAZ90304.1"/>
    </source>
</evidence>
<dbReference type="Pfam" id="PF00144">
    <property type="entry name" value="Beta-lactamase"/>
    <property type="match status" value="1"/>
</dbReference>
<feature type="domain" description="Beta-lactamase-related" evidence="1">
    <location>
        <begin position="76"/>
        <end position="371"/>
    </location>
</feature>
<dbReference type="RefSeq" id="WP_075546548.1">
    <property type="nucleotide sequence ID" value="NZ_CADEAW010000101.1"/>
</dbReference>
<comment type="caution">
    <text evidence="2">The sequence shown here is derived from an EMBL/GenBank/DDBJ whole genome shotgun (WGS) entry which is preliminary data.</text>
</comment>
<protein>
    <submittedName>
        <fullName evidence="3">6-aminohexanoate-dimer hydrolase</fullName>
        <ecNumber evidence="3">3.5.1.46</ecNumber>
    </submittedName>
    <submittedName>
        <fullName evidence="2">Serine hydrolase</fullName>
    </submittedName>
</protein>
<dbReference type="Proteomes" id="UP000271464">
    <property type="component" value="Unassembled WGS sequence"/>
</dbReference>
<evidence type="ECO:0000259" key="1">
    <source>
        <dbReference type="Pfam" id="PF00144"/>
    </source>
</evidence>
<dbReference type="EMBL" id="MWQA01000001">
    <property type="protein sequence ID" value="ORC09013.1"/>
    <property type="molecule type" value="Genomic_DNA"/>
</dbReference>
<dbReference type="Gene3D" id="3.40.710.10">
    <property type="entry name" value="DD-peptidase/beta-lactamase superfamily"/>
    <property type="match status" value="1"/>
</dbReference>
<dbReference type="PANTHER" id="PTHR43283:SF14">
    <property type="entry name" value="BLL8153 PROTEIN"/>
    <property type="match status" value="1"/>
</dbReference>
<dbReference type="GeneID" id="66600241"/>
<dbReference type="InterPro" id="IPR012338">
    <property type="entry name" value="Beta-lactam/transpept-like"/>
</dbReference>
<dbReference type="InterPro" id="IPR050789">
    <property type="entry name" value="Diverse_Enzym_Activities"/>
</dbReference>
<organism evidence="2 4">
    <name type="scientific">Mycobacterium persicum</name>
    <dbReference type="NCBI Taxonomy" id="1487726"/>
    <lineage>
        <taxon>Bacteria</taxon>
        <taxon>Bacillati</taxon>
        <taxon>Actinomycetota</taxon>
        <taxon>Actinomycetes</taxon>
        <taxon>Mycobacteriales</taxon>
        <taxon>Mycobacteriaceae</taxon>
        <taxon>Mycobacterium</taxon>
    </lineage>
</organism>
<dbReference type="SUPFAM" id="SSF56601">
    <property type="entry name" value="beta-lactamase/transpeptidase-like"/>
    <property type="match status" value="1"/>
</dbReference>
<dbReference type="EC" id="3.5.1.46" evidence="3"/>
<dbReference type="PANTHER" id="PTHR43283">
    <property type="entry name" value="BETA-LACTAMASE-RELATED"/>
    <property type="match status" value="1"/>
</dbReference>
<dbReference type="OrthoDB" id="9814204at2"/>
<dbReference type="EMBL" id="UPHM01000026">
    <property type="protein sequence ID" value="VAZ90304.1"/>
    <property type="molecule type" value="Genomic_DNA"/>
</dbReference>
<reference evidence="3 5" key="2">
    <citation type="submission" date="2018-09" db="EMBL/GenBank/DDBJ databases">
        <authorList>
            <person name="Tagini F."/>
        </authorList>
    </citation>
    <scope>NUCLEOTIDE SEQUENCE [LARGE SCALE GENOMIC DNA]</scope>
    <source>
        <strain evidence="3 5">MK4</strain>
    </source>
</reference>
<sequence length="385" mass="42016">MEPNTPSVSLLDLGLFTGAPQHQNFPRLRDFVASREMTPSRAPFTFPHGEPVELPATYDFEGSTKSMHDFFVDTDTAALLVMQNGAVRHETYALTGGPDTQWISWSVAKSFISALVGIAIDEGFIGDIDDPISDYIPVSPGSAYDGVAIGHVLQMSSGARWKEDYSDPESDIIRLGAVMAGISTLEAFVANMVRESEPGTVCRYNSTDTQALGSLLVHATNRSLSEYMQEKLIEPLGIAAPGYWLLDSTGMEMAFAGLMLTPQDFAKIGELFRNSGAWRGQQVVPAAWVRSSITAGAPHLKPGRVILNDHAVPLGYGYQWWLPDGDHGEFSAIGIYNQFVYVDPSRDVVIVKLSANRAYGTTPDESTNREIETIAFLRAIAQQCD</sequence>
<name>A0A8E2IU64_9MYCO</name>
<proteinExistence type="predicted"/>
<reference evidence="2 4" key="1">
    <citation type="submission" date="2017-02" db="EMBL/GenBank/DDBJ databases">
        <title>Mycobacterium kansasii genomes.</title>
        <authorList>
            <person name="Borowka P."/>
            <person name="Strapagiel D."/>
            <person name="Marciniak B."/>
            <person name="Lach J."/>
            <person name="Bakula Z."/>
            <person name="Van Ingen J."/>
            <person name="Safianowska A."/>
            <person name="Brzostek A."/>
            <person name="Dziadek J."/>
            <person name="Jagielski T."/>
        </authorList>
    </citation>
    <scope>NUCLEOTIDE SEQUENCE [LARGE SCALE GENOMIC DNA]</scope>
    <source>
        <strain evidence="2 4">12MK</strain>
    </source>
</reference>
<dbReference type="Proteomes" id="UP000192335">
    <property type="component" value="Unassembled WGS sequence"/>
</dbReference>
<dbReference type="GO" id="GO:0019875">
    <property type="term" value="F:6-aminohexanoate-dimer hydrolase activity"/>
    <property type="evidence" value="ECO:0007669"/>
    <property type="project" value="UniProtKB-EC"/>
</dbReference>